<evidence type="ECO:0000256" key="2">
    <source>
        <dbReference type="ARBA" id="ARBA00022679"/>
    </source>
</evidence>
<comment type="caution">
    <text evidence="3">The sequence shown here is derived from an EMBL/GenBank/DDBJ whole genome shotgun (WGS) entry which is preliminary data.</text>
</comment>
<keyword evidence="1" id="KW-0328">Glycosyltransferase</keyword>
<protein>
    <submittedName>
        <fullName evidence="3">N-acetyl-mannosamine transferase</fullName>
    </submittedName>
</protein>
<dbReference type="GO" id="GO:0016758">
    <property type="term" value="F:hexosyltransferase activity"/>
    <property type="evidence" value="ECO:0007669"/>
    <property type="project" value="TreeGrafter"/>
</dbReference>
<dbReference type="InterPro" id="IPR004629">
    <property type="entry name" value="WecG_TagA_CpsF"/>
</dbReference>
<dbReference type="PANTHER" id="PTHR34136:SF1">
    <property type="entry name" value="UDP-N-ACETYL-D-MANNOSAMINURONIC ACID TRANSFERASE"/>
    <property type="match status" value="1"/>
</dbReference>
<dbReference type="STRING" id="980561.A1359_14245"/>
<dbReference type="PANTHER" id="PTHR34136">
    <property type="match status" value="1"/>
</dbReference>
<name>A0A177N206_9GAMM</name>
<dbReference type="Proteomes" id="UP000078476">
    <property type="component" value="Unassembled WGS sequence"/>
</dbReference>
<keyword evidence="2 3" id="KW-0808">Transferase</keyword>
<dbReference type="CDD" id="cd06533">
    <property type="entry name" value="Glyco_transf_WecG_TagA"/>
    <property type="match status" value="1"/>
</dbReference>
<dbReference type="NCBIfam" id="TIGR00696">
    <property type="entry name" value="wecG_tagA_cpsF"/>
    <property type="match status" value="1"/>
</dbReference>
<accession>A0A177N206</accession>
<gene>
    <name evidence="3" type="ORF">A1359_14245</name>
</gene>
<dbReference type="OrthoDB" id="9808602at2"/>
<keyword evidence="4" id="KW-1185">Reference proteome</keyword>
<organism evidence="3 4">
    <name type="scientific">Methylomonas lenta</name>
    <dbReference type="NCBI Taxonomy" id="980561"/>
    <lineage>
        <taxon>Bacteria</taxon>
        <taxon>Pseudomonadati</taxon>
        <taxon>Pseudomonadota</taxon>
        <taxon>Gammaproteobacteria</taxon>
        <taxon>Methylococcales</taxon>
        <taxon>Methylococcaceae</taxon>
        <taxon>Methylomonas</taxon>
    </lineage>
</organism>
<reference evidence="3 4" key="1">
    <citation type="submission" date="2016-03" db="EMBL/GenBank/DDBJ databases">
        <authorList>
            <person name="Ploux O."/>
        </authorList>
    </citation>
    <scope>NUCLEOTIDE SEQUENCE [LARGE SCALE GENOMIC DNA]</scope>
    <source>
        <strain evidence="3 4">R-45370</strain>
    </source>
</reference>
<dbReference type="EMBL" id="LUUI01000134">
    <property type="protein sequence ID" value="OAI11986.1"/>
    <property type="molecule type" value="Genomic_DNA"/>
</dbReference>
<dbReference type="AlphaFoldDB" id="A0A177N206"/>
<proteinExistence type="predicted"/>
<evidence type="ECO:0000256" key="1">
    <source>
        <dbReference type="ARBA" id="ARBA00022676"/>
    </source>
</evidence>
<evidence type="ECO:0000313" key="3">
    <source>
        <dbReference type="EMBL" id="OAI11986.1"/>
    </source>
</evidence>
<dbReference type="RefSeq" id="WP_066985575.1">
    <property type="nucleotide sequence ID" value="NZ_LUUI01000134.1"/>
</dbReference>
<evidence type="ECO:0000313" key="4">
    <source>
        <dbReference type="Proteomes" id="UP000078476"/>
    </source>
</evidence>
<sequence length="257" mass="28632">MNDRVRMFGIDFHSFTMSQTVSRLLQWSSEPEYGCRYVVTPNVDHVVKFQTDAALREAYQDASLVTVDGKPVLWASRLLGKRLPALVPGSDLCPALFDAAKVAPELRVFLLGAAEGVAVRAADTIAKRWPWIKVVGCFSPPMGFNALSADNPAVVEMINQAKPDILLVGLGAPKQELWVHAMQHQLQVKVALCVGATIDFLAGEKNRAPKLMRTLGLEWLHRMLSEPKRLVGRYWHDAKVFPKLVFIEWIAQFQGDA</sequence>
<dbReference type="Pfam" id="PF03808">
    <property type="entry name" value="Glyco_tran_WecG"/>
    <property type="match status" value="1"/>
</dbReference>